<organism evidence="1">
    <name type="scientific">bioreactor metagenome</name>
    <dbReference type="NCBI Taxonomy" id="1076179"/>
    <lineage>
        <taxon>unclassified sequences</taxon>
        <taxon>metagenomes</taxon>
        <taxon>ecological metagenomes</taxon>
    </lineage>
</organism>
<sequence>MRKSLFAFVEATERVGAHDRRVDFVRRHLEGHVVDRFGGSAGRLRRRHDLFGLRVGDADILKADGQVHVEAEIDDLFDLLGRRVFKHELDKRSEGDLFAVVELVARLKDGQPVVYGVRRGEPPALKADAAEEGVGLDDVFDGPGADVAFDGEFRAQAVLDQRVVAKLRKRDRGVRRLAAGAGAGVGGLYRAGLEIGRQRVAHAADEQAGGRRRNDVGVDQHEIRIRGQEKVLLKDALVAVDDGERAAGGVGRGDRRHDDDGLLRVVGDGLYGVEYLAAADADDDVAVAHLPDEAVYLLFAALAAKFFKERRRRAETLCDGFFYTFHAGGAYQNKRLRAEFFHIAAEL</sequence>
<proteinExistence type="predicted"/>
<dbReference type="EMBL" id="VSSQ01007700">
    <property type="protein sequence ID" value="MPM36727.1"/>
    <property type="molecule type" value="Genomic_DNA"/>
</dbReference>
<dbReference type="AlphaFoldDB" id="A0A644Z7W7"/>
<evidence type="ECO:0000313" key="1">
    <source>
        <dbReference type="EMBL" id="MPM36727.1"/>
    </source>
</evidence>
<comment type="caution">
    <text evidence="1">The sequence shown here is derived from an EMBL/GenBank/DDBJ whole genome shotgun (WGS) entry which is preliminary data.</text>
</comment>
<gene>
    <name evidence="1" type="ORF">SDC9_83329</name>
</gene>
<protein>
    <submittedName>
        <fullName evidence="1">Uncharacterized protein</fullName>
    </submittedName>
</protein>
<accession>A0A644Z7W7</accession>
<reference evidence="1" key="1">
    <citation type="submission" date="2019-08" db="EMBL/GenBank/DDBJ databases">
        <authorList>
            <person name="Kucharzyk K."/>
            <person name="Murdoch R.W."/>
            <person name="Higgins S."/>
            <person name="Loffler F."/>
        </authorList>
    </citation>
    <scope>NUCLEOTIDE SEQUENCE</scope>
</reference>
<name>A0A644Z7W7_9ZZZZ</name>